<evidence type="ECO:0008006" key="3">
    <source>
        <dbReference type="Google" id="ProtNLM"/>
    </source>
</evidence>
<comment type="caution">
    <text evidence="1">The sequence shown here is derived from an EMBL/GenBank/DDBJ whole genome shotgun (WGS) entry which is preliminary data.</text>
</comment>
<dbReference type="OrthoDB" id="8536512at2"/>
<reference evidence="1 2" key="1">
    <citation type="journal article" date="2015" name="Stand. Genomic Sci.">
        <title>Genomic Encyclopedia of Bacterial and Archaeal Type Strains, Phase III: the genomes of soil and plant-associated and newly described type strains.</title>
        <authorList>
            <person name="Whitman W.B."/>
            <person name="Woyke T."/>
            <person name="Klenk H.P."/>
            <person name="Zhou Y."/>
            <person name="Lilburn T.G."/>
            <person name="Beck B.J."/>
            <person name="De Vos P."/>
            <person name="Vandamme P."/>
            <person name="Eisen J.A."/>
            <person name="Garrity G."/>
            <person name="Hugenholtz P."/>
            <person name="Kyrpides N.C."/>
        </authorList>
    </citation>
    <scope>NUCLEOTIDE SEQUENCE [LARGE SCALE GENOMIC DNA]</scope>
    <source>
        <strain evidence="1 2">CGMCC 1.6855</strain>
    </source>
</reference>
<sequence>MKLNSVVSDGLNSGEEFISIKSLLNHLGFKPLESNEKESFYSNIFISNSLKPKSFRLDHALDVWFDKSIGKGGNIIDFGKLYWPNLELHALHEKLSSFSDKKEYHYMFPLNEKSRRKRRPVKLPHYQIERIRQLGITSEVSAFLQEAGLWEIADSNLVEVHYYVRDEKGKRRDFCAAGWPNENGGWEVYAKNFKSCIGSKGMSIFQASTRNITIFQEFTDYLKNRDKLYALYSSILVLNSPKFLSAAIKRVSKYKNITFYIDEKREGYEDAKLQVQSTLQNCIIQPL</sequence>
<dbReference type="Proteomes" id="UP000315908">
    <property type="component" value="Unassembled WGS sequence"/>
</dbReference>
<proteinExistence type="predicted"/>
<evidence type="ECO:0000313" key="1">
    <source>
        <dbReference type="EMBL" id="TWI15670.1"/>
    </source>
</evidence>
<dbReference type="RefSeq" id="WP_145330642.1">
    <property type="nucleotide sequence ID" value="NZ_VLKR01000040.1"/>
</dbReference>
<name>A0A562M717_9SPHI</name>
<dbReference type="EMBL" id="VLKR01000040">
    <property type="protein sequence ID" value="TWI15670.1"/>
    <property type="molecule type" value="Genomic_DNA"/>
</dbReference>
<evidence type="ECO:0000313" key="2">
    <source>
        <dbReference type="Proteomes" id="UP000315908"/>
    </source>
</evidence>
<dbReference type="AlphaFoldDB" id="A0A562M717"/>
<protein>
    <recommendedName>
        <fullName evidence="3">Toprim domain-containing protein</fullName>
    </recommendedName>
</protein>
<gene>
    <name evidence="1" type="ORF">IQ31_04953</name>
</gene>
<organism evidence="1 2">
    <name type="scientific">Sphingobacterium siyangense</name>
    <dbReference type="NCBI Taxonomy" id="459529"/>
    <lineage>
        <taxon>Bacteria</taxon>
        <taxon>Pseudomonadati</taxon>
        <taxon>Bacteroidota</taxon>
        <taxon>Sphingobacteriia</taxon>
        <taxon>Sphingobacteriales</taxon>
        <taxon>Sphingobacteriaceae</taxon>
        <taxon>Sphingobacterium</taxon>
    </lineage>
</organism>
<accession>A0A562M717</accession>